<evidence type="ECO:0000313" key="1">
    <source>
        <dbReference type="EMBL" id="APG11116.1"/>
    </source>
</evidence>
<gene>
    <name evidence="1" type="ORF">BKD09_22555</name>
</gene>
<dbReference type="SUPFAM" id="SSF51735">
    <property type="entry name" value="NAD(P)-binding Rossmann-fold domains"/>
    <property type="match status" value="1"/>
</dbReference>
<dbReference type="AlphaFoldDB" id="A0A1L3FCT8"/>
<proteinExistence type="predicted"/>
<accession>A0A1L3FCT8</accession>
<dbReference type="Proteomes" id="UP000181962">
    <property type="component" value="Chromosome"/>
</dbReference>
<dbReference type="EMBL" id="CP017637">
    <property type="protein sequence ID" value="APG11116.1"/>
    <property type="molecule type" value="Genomic_DNA"/>
</dbReference>
<protein>
    <recommendedName>
        <fullName evidence="3">GDP-L-fucose synthase</fullName>
    </recommendedName>
</protein>
<dbReference type="Gene3D" id="3.90.25.10">
    <property type="entry name" value="UDP-galactose 4-epimerase, domain 1"/>
    <property type="match status" value="1"/>
</dbReference>
<dbReference type="Gene3D" id="3.40.50.720">
    <property type="entry name" value="NAD(P)-binding Rossmann-like Domain"/>
    <property type="match status" value="1"/>
</dbReference>
<evidence type="ECO:0000313" key="2">
    <source>
        <dbReference type="Proteomes" id="UP000181962"/>
    </source>
</evidence>
<name>A0A1L3FCT8_BRAJP</name>
<dbReference type="InterPro" id="IPR036291">
    <property type="entry name" value="NAD(P)-bd_dom_sf"/>
</dbReference>
<reference evidence="1 2" key="1">
    <citation type="submission" date="2016-11" db="EMBL/GenBank/DDBJ databases">
        <title>Complete Genome Sequence of Bradyrhizobium sp. strain J5, an isolated from soybean nodule in Hokkaido.</title>
        <authorList>
            <person name="Kanehara K."/>
        </authorList>
    </citation>
    <scope>NUCLEOTIDE SEQUENCE [LARGE SCALE GENOMIC DNA]</scope>
    <source>
        <strain evidence="1 2">J5</strain>
    </source>
</reference>
<sequence>MVRCCVNTDVELETATNACGDISVDSSRPDGTPRKLLDVSRLAKLGWRATTSLHDGLKCAYAAYQAGAPVAARE</sequence>
<evidence type="ECO:0008006" key="3">
    <source>
        <dbReference type="Google" id="ProtNLM"/>
    </source>
</evidence>
<organism evidence="1 2">
    <name type="scientific">Bradyrhizobium japonicum</name>
    <dbReference type="NCBI Taxonomy" id="375"/>
    <lineage>
        <taxon>Bacteria</taxon>
        <taxon>Pseudomonadati</taxon>
        <taxon>Pseudomonadota</taxon>
        <taxon>Alphaproteobacteria</taxon>
        <taxon>Hyphomicrobiales</taxon>
        <taxon>Nitrobacteraceae</taxon>
        <taxon>Bradyrhizobium</taxon>
    </lineage>
</organism>